<dbReference type="GO" id="GO:0005509">
    <property type="term" value="F:calcium ion binding"/>
    <property type="evidence" value="ECO:0007669"/>
    <property type="project" value="InterPro"/>
</dbReference>
<dbReference type="Pfam" id="PF13499">
    <property type="entry name" value="EF-hand_7"/>
    <property type="match status" value="1"/>
</dbReference>
<feature type="domain" description="EF-hand" evidence="3">
    <location>
        <begin position="136"/>
        <end position="171"/>
    </location>
</feature>
<dbReference type="Proteomes" id="UP000597762">
    <property type="component" value="Unassembled WGS sequence"/>
</dbReference>
<keyword evidence="1" id="KW-0106">Calcium</keyword>
<dbReference type="SUPFAM" id="SSF47473">
    <property type="entry name" value="EF-hand"/>
    <property type="match status" value="1"/>
</dbReference>
<dbReference type="CDD" id="cd00051">
    <property type="entry name" value="EFh"/>
    <property type="match status" value="1"/>
</dbReference>
<feature type="domain" description="EF-hand" evidence="3">
    <location>
        <begin position="176"/>
        <end position="203"/>
    </location>
</feature>
<evidence type="ECO:0000256" key="2">
    <source>
        <dbReference type="SAM" id="Phobius"/>
    </source>
</evidence>
<dbReference type="Gene3D" id="1.10.238.10">
    <property type="entry name" value="EF-hand"/>
    <property type="match status" value="1"/>
</dbReference>
<dbReference type="AlphaFoldDB" id="A0A812D476"/>
<dbReference type="InterPro" id="IPR011992">
    <property type="entry name" value="EF-hand-dom_pair"/>
</dbReference>
<evidence type="ECO:0000259" key="3">
    <source>
        <dbReference type="PROSITE" id="PS50222"/>
    </source>
</evidence>
<comment type="caution">
    <text evidence="4">The sequence shown here is derived from an EMBL/GenBank/DDBJ whole genome shotgun (WGS) entry which is preliminary data.</text>
</comment>
<keyword evidence="2" id="KW-0472">Membrane</keyword>
<sequence length="203" mass="24361">MLSHYIVLLATILFPHISNNLSILYYSITLHCSSRYHPLSSHIFRVSVSRHRRKDFTLSITRNFKRFWFNLMKNIKILAILALFLVAVRTDEEVLEEEVDPLVNMLQSMKSMSKFRRDVDSFFRPLLKNIENKDRREEDVTDFLFAMFDHNNDGFIDSGEMHFLFKEMGATSTERKQILRYIDRDRDNRLNKDELRNIWRYAS</sequence>
<dbReference type="InterPro" id="IPR002048">
    <property type="entry name" value="EF_hand_dom"/>
</dbReference>
<evidence type="ECO:0000256" key="1">
    <source>
        <dbReference type="ARBA" id="ARBA00022837"/>
    </source>
</evidence>
<keyword evidence="2" id="KW-1133">Transmembrane helix</keyword>
<dbReference type="PROSITE" id="PS00018">
    <property type="entry name" value="EF_HAND_1"/>
    <property type="match status" value="2"/>
</dbReference>
<dbReference type="EMBL" id="CAHIKZ030002546">
    <property type="protein sequence ID" value="CAE1288601.1"/>
    <property type="molecule type" value="Genomic_DNA"/>
</dbReference>
<feature type="transmembrane region" description="Helical" evidence="2">
    <location>
        <begin position="6"/>
        <end position="28"/>
    </location>
</feature>
<dbReference type="InterPro" id="IPR018247">
    <property type="entry name" value="EF_Hand_1_Ca_BS"/>
</dbReference>
<keyword evidence="2" id="KW-0812">Transmembrane</keyword>
<feature type="transmembrane region" description="Helical" evidence="2">
    <location>
        <begin position="67"/>
        <end position="88"/>
    </location>
</feature>
<reference evidence="4" key="1">
    <citation type="submission" date="2021-01" db="EMBL/GenBank/DDBJ databases">
        <authorList>
            <person name="Li R."/>
            <person name="Bekaert M."/>
        </authorList>
    </citation>
    <scope>NUCLEOTIDE SEQUENCE</scope>
    <source>
        <strain evidence="4">Farmed</strain>
    </source>
</reference>
<protein>
    <recommendedName>
        <fullName evidence="3">EF-hand domain-containing protein</fullName>
    </recommendedName>
</protein>
<keyword evidence="5" id="KW-1185">Reference proteome</keyword>
<name>A0A812D476_ACAPH</name>
<gene>
    <name evidence="4" type="ORF">SPHA_47202</name>
</gene>
<dbReference type="SMART" id="SM00054">
    <property type="entry name" value="EFh"/>
    <property type="match status" value="2"/>
</dbReference>
<evidence type="ECO:0000313" key="5">
    <source>
        <dbReference type="Proteomes" id="UP000597762"/>
    </source>
</evidence>
<evidence type="ECO:0000313" key="4">
    <source>
        <dbReference type="EMBL" id="CAE1288601.1"/>
    </source>
</evidence>
<proteinExistence type="predicted"/>
<accession>A0A812D476</accession>
<organism evidence="4 5">
    <name type="scientific">Acanthosepion pharaonis</name>
    <name type="common">Pharaoh cuttlefish</name>
    <name type="synonym">Sepia pharaonis</name>
    <dbReference type="NCBI Taxonomy" id="158019"/>
    <lineage>
        <taxon>Eukaryota</taxon>
        <taxon>Metazoa</taxon>
        <taxon>Spiralia</taxon>
        <taxon>Lophotrochozoa</taxon>
        <taxon>Mollusca</taxon>
        <taxon>Cephalopoda</taxon>
        <taxon>Coleoidea</taxon>
        <taxon>Decapodiformes</taxon>
        <taxon>Sepiida</taxon>
        <taxon>Sepiina</taxon>
        <taxon>Sepiidae</taxon>
        <taxon>Acanthosepion</taxon>
    </lineage>
</organism>
<dbReference type="PROSITE" id="PS50222">
    <property type="entry name" value="EF_HAND_2"/>
    <property type="match status" value="2"/>
</dbReference>